<dbReference type="SUPFAM" id="SSF56112">
    <property type="entry name" value="Protein kinase-like (PK-like)"/>
    <property type="match status" value="1"/>
</dbReference>
<feature type="compositionally biased region" description="Acidic residues" evidence="1">
    <location>
        <begin position="272"/>
        <end position="286"/>
    </location>
</feature>
<organism evidence="2">
    <name type="scientific">viral metagenome</name>
    <dbReference type="NCBI Taxonomy" id="1070528"/>
    <lineage>
        <taxon>unclassified sequences</taxon>
        <taxon>metagenomes</taxon>
        <taxon>organismal metagenomes</taxon>
    </lineage>
</organism>
<name>A0A6C0AV43_9ZZZZ</name>
<feature type="region of interest" description="Disordered" evidence="1">
    <location>
        <begin position="268"/>
        <end position="305"/>
    </location>
</feature>
<sequence length="574" mass="67380">MNTQTNMPFVAHLEPNKVLPIIEQKNELLDFVSCDSSVNQIHELQFYNPLYDTLKDVSSNTQESSLNHKYHLYSENKVYMLSEGIEKSVEKQVFIKYSPLLDPLHYMIGKYDKQSSILRNMPHWRDLSNNKEVHKKIKDPNNSSYVDGFFCYLTNMMKHNHRFQHGLDFYGSFLGVQDYFKVDIEDDIEYLTDYDFFHSNLGKLFYINHDHINKVISDGTRNHRTKIKMGSSIKNTEMVFDTLDSTDVIIDIEDINVENLEEVYRKNSIVTDDGDDELDESEDDESSCSTESSNENNSSDEEDNIEDYSSIGEDEYSDEDSEDCPVYAYIKDYPVQMICIEKCENTFDMLLENGEVNSENGIAYLFQIIMMLLTYQKCFSFTHNDLHTNNIMYVPTEEPYLYYQYNNKQYKVPTYGKLFKLIDFGRAIYHFQGNTYCSDSFDLDGNAHSQYNCEPFFDESKPLIEPNPSFDLCRLACSMFDFVMDNKFVPEHRDLCSIVHTWVADDNNKNMLYKKNGDERYPEFKLYKMIARIVHQHTPSSQLSNPFFLQFETELDTIPETIMNIDDYPVYISK</sequence>
<reference evidence="2" key="1">
    <citation type="journal article" date="2020" name="Nature">
        <title>Giant virus diversity and host interactions through global metagenomics.</title>
        <authorList>
            <person name="Schulz F."/>
            <person name="Roux S."/>
            <person name="Paez-Espino D."/>
            <person name="Jungbluth S."/>
            <person name="Walsh D.A."/>
            <person name="Denef V.J."/>
            <person name="McMahon K.D."/>
            <person name="Konstantinidis K.T."/>
            <person name="Eloe-Fadrosh E.A."/>
            <person name="Kyrpides N.C."/>
            <person name="Woyke T."/>
        </authorList>
    </citation>
    <scope>NUCLEOTIDE SEQUENCE</scope>
    <source>
        <strain evidence="2">GVMAG-S-ERX555943-30</strain>
    </source>
</reference>
<dbReference type="InterPro" id="IPR011009">
    <property type="entry name" value="Kinase-like_dom_sf"/>
</dbReference>
<evidence type="ECO:0000256" key="1">
    <source>
        <dbReference type="SAM" id="MobiDB-lite"/>
    </source>
</evidence>
<evidence type="ECO:0000313" key="2">
    <source>
        <dbReference type="EMBL" id="QHS83230.1"/>
    </source>
</evidence>
<dbReference type="EMBL" id="MN738750">
    <property type="protein sequence ID" value="QHS83230.1"/>
    <property type="molecule type" value="Genomic_DNA"/>
</dbReference>
<proteinExistence type="predicted"/>
<dbReference type="Gene3D" id="1.10.510.10">
    <property type="entry name" value="Transferase(Phosphotransferase) domain 1"/>
    <property type="match status" value="1"/>
</dbReference>
<feature type="compositionally biased region" description="Low complexity" evidence="1">
    <location>
        <begin position="287"/>
        <end position="297"/>
    </location>
</feature>
<dbReference type="AlphaFoldDB" id="A0A6C0AV43"/>
<evidence type="ECO:0008006" key="3">
    <source>
        <dbReference type="Google" id="ProtNLM"/>
    </source>
</evidence>
<accession>A0A6C0AV43</accession>
<protein>
    <recommendedName>
        <fullName evidence="3">Protein kinase domain-containing protein</fullName>
    </recommendedName>
</protein>